<keyword evidence="4" id="KW-1003">Cell membrane</keyword>
<evidence type="ECO:0000256" key="11">
    <source>
        <dbReference type="RuleBase" id="RU362091"/>
    </source>
</evidence>
<feature type="transmembrane region" description="Helical" evidence="12">
    <location>
        <begin position="485"/>
        <end position="510"/>
    </location>
</feature>
<dbReference type="PANTHER" id="PTHR42985">
    <property type="entry name" value="SODIUM-COUPLED MONOCARBOXYLATE TRANSPORTER"/>
    <property type="match status" value="1"/>
</dbReference>
<dbReference type="CDD" id="cd10326">
    <property type="entry name" value="SLC5sbd_NIS-like"/>
    <property type="match status" value="1"/>
</dbReference>
<feature type="transmembrane region" description="Helical" evidence="12">
    <location>
        <begin position="207"/>
        <end position="224"/>
    </location>
</feature>
<evidence type="ECO:0000256" key="3">
    <source>
        <dbReference type="ARBA" id="ARBA00022448"/>
    </source>
</evidence>
<dbReference type="STRING" id="1341181.FLJC2902T_19850"/>
<gene>
    <name evidence="13" type="ORF">FLJC2902T_19850</name>
</gene>
<name>V6SM19_9FLAO</name>
<evidence type="ECO:0000256" key="10">
    <source>
        <dbReference type="ARBA" id="ARBA00023201"/>
    </source>
</evidence>
<dbReference type="eggNOG" id="COG0591">
    <property type="taxonomic scope" value="Bacteria"/>
</dbReference>
<dbReference type="InterPro" id="IPR001734">
    <property type="entry name" value="Na/solute_symporter"/>
</dbReference>
<evidence type="ECO:0000256" key="6">
    <source>
        <dbReference type="ARBA" id="ARBA00022989"/>
    </source>
</evidence>
<feature type="transmembrane region" description="Helical" evidence="12">
    <location>
        <begin position="65"/>
        <end position="86"/>
    </location>
</feature>
<evidence type="ECO:0000256" key="9">
    <source>
        <dbReference type="ARBA" id="ARBA00023136"/>
    </source>
</evidence>
<proteinExistence type="inferred from homology"/>
<feature type="transmembrane region" description="Helical" evidence="12">
    <location>
        <begin position="177"/>
        <end position="195"/>
    </location>
</feature>
<feature type="transmembrane region" description="Helical" evidence="12">
    <location>
        <begin position="346"/>
        <end position="368"/>
    </location>
</feature>
<dbReference type="AlphaFoldDB" id="V6SM19"/>
<keyword evidence="7" id="KW-0915">Sodium</keyword>
<comment type="similarity">
    <text evidence="2 11">Belongs to the sodium:solute symporter (SSF) (TC 2.A.21) family.</text>
</comment>
<reference evidence="13 14" key="1">
    <citation type="submission" date="2013-08" db="EMBL/GenBank/DDBJ databases">
        <title>Flavobacterium limnosediminis JC2902 genome sequencing.</title>
        <authorList>
            <person name="Lee K."/>
            <person name="Yi H."/>
            <person name="Park S."/>
            <person name="Chun J."/>
        </authorList>
    </citation>
    <scope>NUCLEOTIDE SEQUENCE [LARGE SCALE GENOMIC DNA]</scope>
    <source>
        <strain evidence="13 14">JC2902</strain>
    </source>
</reference>
<keyword evidence="10" id="KW-0739">Sodium transport</keyword>
<evidence type="ECO:0000256" key="4">
    <source>
        <dbReference type="ARBA" id="ARBA00022475"/>
    </source>
</evidence>
<evidence type="ECO:0000313" key="13">
    <source>
        <dbReference type="EMBL" id="ESU27282.1"/>
    </source>
</evidence>
<comment type="subcellular location">
    <subcellularLocation>
        <location evidence="1">Cell membrane</location>
        <topology evidence="1">Multi-pass membrane protein</topology>
    </subcellularLocation>
</comment>
<evidence type="ECO:0000313" key="14">
    <source>
        <dbReference type="Proteomes" id="UP000018004"/>
    </source>
</evidence>
<feature type="transmembrane region" description="Helical" evidence="12">
    <location>
        <begin position="405"/>
        <end position="424"/>
    </location>
</feature>
<dbReference type="GO" id="GO:0006814">
    <property type="term" value="P:sodium ion transport"/>
    <property type="evidence" value="ECO:0007669"/>
    <property type="project" value="UniProtKB-KW"/>
</dbReference>
<dbReference type="InterPro" id="IPR051163">
    <property type="entry name" value="Sodium:Solute_Symporter_SSF"/>
</dbReference>
<evidence type="ECO:0000256" key="12">
    <source>
        <dbReference type="SAM" id="Phobius"/>
    </source>
</evidence>
<keyword evidence="14" id="KW-1185">Reference proteome</keyword>
<evidence type="ECO:0000256" key="2">
    <source>
        <dbReference type="ARBA" id="ARBA00006434"/>
    </source>
</evidence>
<dbReference type="GO" id="GO:0015293">
    <property type="term" value="F:symporter activity"/>
    <property type="evidence" value="ECO:0007669"/>
    <property type="project" value="TreeGrafter"/>
</dbReference>
<keyword evidence="8" id="KW-0406">Ion transport</keyword>
<keyword evidence="9 12" id="KW-0472">Membrane</keyword>
<dbReference type="InterPro" id="IPR038377">
    <property type="entry name" value="Na/Glc_symporter_sf"/>
</dbReference>
<sequence length="520" mass="58088">MKIIRFENLKIICVNWHTKILAMTSATILTIIIIYFGLLILISNIVSKKDHSNDTFFKANKNSKWYLVAFGMIGTALSGVTFISVPGEVGNPDLQFKYFQFILGNAIGFLIIAKVLLPLYYRMNLTSIYGYIEQRLGTVSYKTSAIIFLISRTIGSAFRLYLVVIVLQRYVFDDFNVPFAATVLISLGLIFAYTYRGGLKTIIITDTLQTFFLVSSVFLTIIFVCRSLDFGALEAFEAVKNSNYSKIFFYEDYLQGNYVIKQILGGIFVTIAMVGLDQDLMQKNLSCKNIGEAQKNMFTFTGIFVLINIFFLSVGALLYMYAEKNGVAIPMVDGIARTDYLFPEIAFRHLSIIPAVIFLLGLTAATFATTDSALTALTTSFCVDFLGMDKAENANNMKTVKTRHLVHLTFSFLMFLVILVFNSLNDKSVVTMIFTVAGYTYGPLLGLYGFGLFIKSKTVTDKLVPLVCVVSPLITYFINSNSKEWFGGYVFSFELIIVNGVITLLGLLLISKPATGQTHF</sequence>
<dbReference type="GO" id="GO:0005886">
    <property type="term" value="C:plasma membrane"/>
    <property type="evidence" value="ECO:0007669"/>
    <property type="project" value="UniProtKB-SubCell"/>
</dbReference>
<dbReference type="Proteomes" id="UP000018004">
    <property type="component" value="Unassembled WGS sequence"/>
</dbReference>
<feature type="transmembrane region" description="Helical" evidence="12">
    <location>
        <begin position="145"/>
        <end position="171"/>
    </location>
</feature>
<evidence type="ECO:0000256" key="5">
    <source>
        <dbReference type="ARBA" id="ARBA00022692"/>
    </source>
</evidence>
<feature type="transmembrane region" description="Helical" evidence="12">
    <location>
        <begin position="430"/>
        <end position="451"/>
    </location>
</feature>
<dbReference type="PROSITE" id="PS50283">
    <property type="entry name" value="NA_SOLUT_SYMP_3"/>
    <property type="match status" value="1"/>
</dbReference>
<protein>
    <submittedName>
        <fullName evidence="13">Sodium/solute symporter</fullName>
    </submittedName>
</protein>
<feature type="transmembrane region" description="Helical" evidence="12">
    <location>
        <begin position="297"/>
        <end position="322"/>
    </location>
</feature>
<keyword evidence="6 12" id="KW-1133">Transmembrane helix</keyword>
<evidence type="ECO:0000256" key="1">
    <source>
        <dbReference type="ARBA" id="ARBA00004651"/>
    </source>
</evidence>
<keyword evidence="3" id="KW-0813">Transport</keyword>
<dbReference type="EMBL" id="AVGG01000011">
    <property type="protein sequence ID" value="ESU27282.1"/>
    <property type="molecule type" value="Genomic_DNA"/>
</dbReference>
<organism evidence="13 14">
    <name type="scientific">Flavobacterium limnosediminis JC2902</name>
    <dbReference type="NCBI Taxonomy" id="1341181"/>
    <lineage>
        <taxon>Bacteria</taxon>
        <taxon>Pseudomonadati</taxon>
        <taxon>Bacteroidota</taxon>
        <taxon>Flavobacteriia</taxon>
        <taxon>Flavobacteriales</taxon>
        <taxon>Flavobacteriaceae</taxon>
        <taxon>Flavobacterium</taxon>
    </lineage>
</organism>
<dbReference type="PANTHER" id="PTHR42985:SF47">
    <property type="entry name" value="INTEGRAL MEMBRANE TRANSPORT PROTEIN"/>
    <property type="match status" value="1"/>
</dbReference>
<comment type="caution">
    <text evidence="13">The sequence shown here is derived from an EMBL/GenBank/DDBJ whole genome shotgun (WGS) entry which is preliminary data.</text>
</comment>
<dbReference type="Pfam" id="PF00474">
    <property type="entry name" value="SSF"/>
    <property type="match status" value="1"/>
</dbReference>
<feature type="transmembrane region" description="Helical" evidence="12">
    <location>
        <begin position="463"/>
        <end position="479"/>
    </location>
</feature>
<accession>V6SM19</accession>
<feature type="transmembrane region" description="Helical" evidence="12">
    <location>
        <begin position="20"/>
        <end position="45"/>
    </location>
</feature>
<keyword evidence="5 12" id="KW-0812">Transmembrane</keyword>
<feature type="transmembrane region" description="Helical" evidence="12">
    <location>
        <begin position="98"/>
        <end position="121"/>
    </location>
</feature>
<dbReference type="Gene3D" id="1.20.1730.10">
    <property type="entry name" value="Sodium/glucose cotransporter"/>
    <property type="match status" value="1"/>
</dbReference>
<feature type="transmembrane region" description="Helical" evidence="12">
    <location>
        <begin position="258"/>
        <end position="276"/>
    </location>
</feature>
<evidence type="ECO:0000256" key="8">
    <source>
        <dbReference type="ARBA" id="ARBA00023065"/>
    </source>
</evidence>
<dbReference type="PATRIC" id="fig|1341181.4.peg.1949"/>
<evidence type="ECO:0000256" key="7">
    <source>
        <dbReference type="ARBA" id="ARBA00023053"/>
    </source>
</evidence>